<evidence type="ECO:0000256" key="10">
    <source>
        <dbReference type="SAM" id="MobiDB-lite"/>
    </source>
</evidence>
<dbReference type="InterPro" id="IPR010525">
    <property type="entry name" value="ARF_dom"/>
</dbReference>
<evidence type="ECO:0000256" key="7">
    <source>
        <dbReference type="ARBA" id="ARBA00023242"/>
    </source>
</evidence>
<evidence type="ECO:0000256" key="5">
    <source>
        <dbReference type="ARBA" id="ARBA00023125"/>
    </source>
</evidence>
<dbReference type="SUPFAM" id="SSF54277">
    <property type="entry name" value="CAD &amp; PB1 domains"/>
    <property type="match status" value="1"/>
</dbReference>
<feature type="compositionally biased region" description="Polar residues" evidence="10">
    <location>
        <begin position="385"/>
        <end position="400"/>
    </location>
</feature>
<feature type="compositionally biased region" description="Polar residues" evidence="10">
    <location>
        <begin position="429"/>
        <end position="440"/>
    </location>
</feature>
<protein>
    <recommendedName>
        <fullName evidence="9">Auxin response factor</fullName>
    </recommendedName>
</protein>
<evidence type="ECO:0000256" key="3">
    <source>
        <dbReference type="ARBA" id="ARBA00011726"/>
    </source>
</evidence>
<evidence type="ECO:0000256" key="9">
    <source>
        <dbReference type="RuleBase" id="RU004561"/>
    </source>
</evidence>
<evidence type="ECO:0000256" key="1">
    <source>
        <dbReference type="ARBA" id="ARBA00004123"/>
    </source>
</evidence>
<comment type="function">
    <text evidence="9">Auxin response factors (ARFs) are transcriptional factors that bind specifically to the DNA sequence 5'-TGTCTC-3' found in the auxin-responsive promoter elements (AuxREs).</text>
</comment>
<keyword evidence="14" id="KW-1185">Reference proteome</keyword>
<feature type="compositionally biased region" description="Polar residues" evidence="10">
    <location>
        <begin position="578"/>
        <end position="590"/>
    </location>
</feature>
<keyword evidence="5 9" id="KW-0238">DNA-binding</keyword>
<feature type="compositionally biased region" description="Basic and acidic residues" evidence="10">
    <location>
        <begin position="498"/>
        <end position="511"/>
    </location>
</feature>
<dbReference type="PROSITE" id="PS50863">
    <property type="entry name" value="B3"/>
    <property type="match status" value="1"/>
</dbReference>
<dbReference type="EMBL" id="OZ021740">
    <property type="protein sequence ID" value="CAK9324473.1"/>
    <property type="molecule type" value="Genomic_DNA"/>
</dbReference>
<keyword evidence="6 9" id="KW-0804">Transcription</keyword>
<dbReference type="Gene3D" id="2.40.330.10">
    <property type="entry name" value="DNA-binding pseudobarrel domain"/>
    <property type="match status" value="1"/>
</dbReference>
<gene>
    <name evidence="13" type="ORF">CITCOLO1_LOCUS16707</name>
</gene>
<evidence type="ECO:0000313" key="14">
    <source>
        <dbReference type="Proteomes" id="UP001642487"/>
    </source>
</evidence>
<feature type="region of interest" description="Disordered" evidence="10">
    <location>
        <begin position="429"/>
        <end position="458"/>
    </location>
</feature>
<reference evidence="13 14" key="1">
    <citation type="submission" date="2024-03" db="EMBL/GenBank/DDBJ databases">
        <authorList>
            <person name="Gkanogiannis A."/>
            <person name="Becerra Lopez-Lavalle L."/>
        </authorList>
    </citation>
    <scope>NUCLEOTIDE SEQUENCE [LARGE SCALE GENOMIC DNA]</scope>
</reference>
<dbReference type="PANTHER" id="PTHR31384">
    <property type="entry name" value="AUXIN RESPONSE FACTOR 4-RELATED"/>
    <property type="match status" value="1"/>
</dbReference>
<dbReference type="CDD" id="cd10017">
    <property type="entry name" value="B3_DNA"/>
    <property type="match status" value="1"/>
</dbReference>
<proteinExistence type="inferred from homology"/>
<evidence type="ECO:0000256" key="6">
    <source>
        <dbReference type="ARBA" id="ARBA00023163"/>
    </source>
</evidence>
<dbReference type="InterPro" id="IPR003340">
    <property type="entry name" value="B3_DNA-bd"/>
</dbReference>
<comment type="similarity">
    <text evidence="2 9">Belongs to the ARF family.</text>
</comment>
<sequence length="697" mass="78216">MANRGGGSFLPSNIPPQGWAGDELYAELWRVSAGPLVEIPRVNEKVLYFPQGHMEQLEASTNQELNQKLPLFNLSSKILCQVVDTRLLAEQDSDEVYAQITLMPEANQELPTSLEPSPPECRKPKVHSFCKVLTASDTSTHGGFSVLRKHATECLPPLDMTQQTPTQELVAKDLHGFEWRFKHIFRGQPRRHLLTTGWSTFVTSKRLVAGDSFVFLRGENGELRVGVRRLARQQSSMPSSVISSHSMHLGVLATASHAVSTQTRFVVYYKPRASQFIVSLNKYIEAMNYKFSVGMRFKMRFEGEESPERRFSGTIVGVDDMSPHWTNSDWRSLRIQWDELASIQRPDRVSPWEIEPFVAPTSPSIPHSISIKNKRPRPPLEILDSDNSTVTTLRHPGSSQSHDDRTQLSVAAAEIKRFENHATWHYKQTDVSSNGNSVSRSPMEGSWLTSPNGSVSQHRLQELTDDRKSSSVWSSVFPGVLASNLTCPTPHPSNPKSDQVHDLGEKGRKNEVAPSCRLFGIELINHSKSPIPPERVPDQPISAPNEITDAEQNSNLPKASKERKLGLLQVPPKEIQHKQNSSTSSRSRTKVQMQGMAVGRAVDLTTLEGYGQLIDELEKMFDIKGELRPRNKWEIVFTDDEGDTMLMGDYPWQEFCNMVRRIYIWSSQDVKMSSGSKLAMSTIECDGTVITSESADS</sequence>
<dbReference type="Proteomes" id="UP001642487">
    <property type="component" value="Chromosome 6"/>
</dbReference>
<dbReference type="Gene3D" id="3.10.20.90">
    <property type="entry name" value="Phosphatidylinositol 3-kinase Catalytic Subunit, Chain A, domain 1"/>
    <property type="match status" value="1"/>
</dbReference>
<keyword evidence="7 9" id="KW-0539">Nucleus</keyword>
<evidence type="ECO:0000313" key="13">
    <source>
        <dbReference type="EMBL" id="CAK9324473.1"/>
    </source>
</evidence>
<feature type="compositionally biased region" description="Polar residues" evidence="10">
    <location>
        <begin position="447"/>
        <end position="458"/>
    </location>
</feature>
<evidence type="ECO:0000259" key="12">
    <source>
        <dbReference type="PROSITE" id="PS51745"/>
    </source>
</evidence>
<dbReference type="PANTHER" id="PTHR31384:SF1">
    <property type="entry name" value="AUXIN RESPONSE FACTOR 9"/>
    <property type="match status" value="1"/>
</dbReference>
<keyword evidence="4 9" id="KW-0805">Transcription regulation</keyword>
<evidence type="ECO:0000256" key="4">
    <source>
        <dbReference type="ARBA" id="ARBA00023015"/>
    </source>
</evidence>
<dbReference type="Pfam" id="PF02362">
    <property type="entry name" value="B3"/>
    <property type="match status" value="1"/>
</dbReference>
<dbReference type="PROSITE" id="PS51745">
    <property type="entry name" value="PB1"/>
    <property type="match status" value="1"/>
</dbReference>
<organism evidence="13 14">
    <name type="scientific">Citrullus colocynthis</name>
    <name type="common">colocynth</name>
    <dbReference type="NCBI Taxonomy" id="252529"/>
    <lineage>
        <taxon>Eukaryota</taxon>
        <taxon>Viridiplantae</taxon>
        <taxon>Streptophyta</taxon>
        <taxon>Embryophyta</taxon>
        <taxon>Tracheophyta</taxon>
        <taxon>Spermatophyta</taxon>
        <taxon>Magnoliopsida</taxon>
        <taxon>eudicotyledons</taxon>
        <taxon>Gunneridae</taxon>
        <taxon>Pentapetalae</taxon>
        <taxon>rosids</taxon>
        <taxon>fabids</taxon>
        <taxon>Cucurbitales</taxon>
        <taxon>Cucurbitaceae</taxon>
        <taxon>Benincaseae</taxon>
        <taxon>Citrullus</taxon>
    </lineage>
</organism>
<evidence type="ECO:0000259" key="11">
    <source>
        <dbReference type="PROSITE" id="PS50863"/>
    </source>
</evidence>
<name>A0ABP0YYI2_9ROSI</name>
<dbReference type="InterPro" id="IPR053793">
    <property type="entry name" value="PB1-like"/>
</dbReference>
<comment type="subcellular location">
    <subcellularLocation>
        <location evidence="1 9">Nucleus</location>
    </subcellularLocation>
</comment>
<evidence type="ECO:0000256" key="8">
    <source>
        <dbReference type="ARBA" id="ARBA00023294"/>
    </source>
</evidence>
<feature type="region of interest" description="Disordered" evidence="10">
    <location>
        <begin position="527"/>
        <end position="590"/>
    </location>
</feature>
<comment type="subunit">
    <text evidence="3 9">Homodimers and heterodimers.</text>
</comment>
<feature type="domain" description="TF-B3" evidence="11">
    <location>
        <begin position="129"/>
        <end position="231"/>
    </location>
</feature>
<feature type="domain" description="PB1" evidence="12">
    <location>
        <begin position="586"/>
        <end position="667"/>
    </location>
</feature>
<feature type="region of interest" description="Disordered" evidence="10">
    <location>
        <begin position="365"/>
        <end position="406"/>
    </location>
</feature>
<dbReference type="Pfam" id="PF02309">
    <property type="entry name" value="AUX_IAA"/>
    <property type="match status" value="2"/>
</dbReference>
<dbReference type="InterPro" id="IPR015300">
    <property type="entry name" value="DNA-bd_pseudobarrel_sf"/>
</dbReference>
<dbReference type="SMART" id="SM01019">
    <property type="entry name" value="B3"/>
    <property type="match status" value="1"/>
</dbReference>
<accession>A0ABP0YYI2</accession>
<feature type="region of interest" description="Disordered" evidence="10">
    <location>
        <begin position="486"/>
        <end position="511"/>
    </location>
</feature>
<dbReference type="InterPro" id="IPR044835">
    <property type="entry name" value="ARF_plant"/>
</dbReference>
<dbReference type="SUPFAM" id="SSF101936">
    <property type="entry name" value="DNA-binding pseudobarrel domain"/>
    <property type="match status" value="1"/>
</dbReference>
<dbReference type="Gene3D" id="2.30.30.1040">
    <property type="match status" value="1"/>
</dbReference>
<evidence type="ECO:0000256" key="2">
    <source>
        <dbReference type="ARBA" id="ARBA00007853"/>
    </source>
</evidence>
<keyword evidence="8 9" id="KW-0927">Auxin signaling pathway</keyword>
<dbReference type="Pfam" id="PF06507">
    <property type="entry name" value="ARF_AD"/>
    <property type="match status" value="1"/>
</dbReference>
<dbReference type="InterPro" id="IPR033389">
    <property type="entry name" value="AUX/IAA_dom"/>
</dbReference>